<dbReference type="EMBL" id="BKCJ010261178">
    <property type="protein sequence ID" value="GEZ28643.1"/>
    <property type="molecule type" value="Genomic_DNA"/>
</dbReference>
<feature type="non-terminal residue" evidence="4">
    <location>
        <position position="1"/>
    </location>
</feature>
<dbReference type="Pfam" id="PF25597">
    <property type="entry name" value="SH3_retrovirus"/>
    <property type="match status" value="1"/>
</dbReference>
<feature type="compositionally biased region" description="Low complexity" evidence="1">
    <location>
        <begin position="118"/>
        <end position="127"/>
    </location>
</feature>
<feature type="region of interest" description="Disordered" evidence="1">
    <location>
        <begin position="101"/>
        <end position="127"/>
    </location>
</feature>
<sequence>KLWLVHNKKPDLTFFRVFSALCYPTNDSKDLGKLQPTTDIGLFVGYAPSRKGYRIYNKRTRRIMETIHVQFDKLTEPMAPVHLGTGPAPNFMRPGQIIQAPVNSAGTPSSATIDQDAPSPSISPSSLTLQSHSLHQGVTAESTVMEDNLVAPVDNTPFINVFAPEPNSKASSSEDISSTESTYVSQTLHNLNKCSVLSKVEPKNFKSAITEDCWFQARQDEIHEFDRIQVWELVPQPNCVMIIALKWIYKVKFDEYGDVLKNKARLVEKGYRQEEGIDFEESFAPVSHIEAIRIFIANAASLQVSQSPGGIFINQSKFALEILKKFKMDSCDSVDTPMVDRLKLDEDPLGIPVDQTRFHSMVSSLMYLTANKPDLVFVVCMCARTHEEVHPKVLSSLAINWLAGHPRNRRALRSLQPRWNTLPLPLLSVAITSSTPGPSTLTFDIIFIQEQVERGLVELYFVMTDYQLADIFTKALPQQWFEFILPRLGMKSMSPTTLKCLQEEERE</sequence>
<gene>
    <name evidence="4" type="ORF">Tci_500616</name>
</gene>
<evidence type="ECO:0000256" key="1">
    <source>
        <dbReference type="SAM" id="MobiDB-lite"/>
    </source>
</evidence>
<name>A0A699I8X2_TANCI</name>
<dbReference type="InterPro" id="IPR013103">
    <property type="entry name" value="RVT_2"/>
</dbReference>
<organism evidence="4">
    <name type="scientific">Tanacetum cinerariifolium</name>
    <name type="common">Dalmatian daisy</name>
    <name type="synonym">Chrysanthemum cinerariifolium</name>
    <dbReference type="NCBI Taxonomy" id="118510"/>
    <lineage>
        <taxon>Eukaryota</taxon>
        <taxon>Viridiplantae</taxon>
        <taxon>Streptophyta</taxon>
        <taxon>Embryophyta</taxon>
        <taxon>Tracheophyta</taxon>
        <taxon>Spermatophyta</taxon>
        <taxon>Magnoliopsida</taxon>
        <taxon>eudicotyledons</taxon>
        <taxon>Gunneridae</taxon>
        <taxon>Pentapetalae</taxon>
        <taxon>asterids</taxon>
        <taxon>campanulids</taxon>
        <taxon>Asterales</taxon>
        <taxon>Asteraceae</taxon>
        <taxon>Asteroideae</taxon>
        <taxon>Anthemideae</taxon>
        <taxon>Anthemidinae</taxon>
        <taxon>Tanacetum</taxon>
    </lineage>
</organism>
<reference evidence="4" key="1">
    <citation type="journal article" date="2019" name="Sci. Rep.">
        <title>Draft genome of Tanacetum cinerariifolium, the natural source of mosquito coil.</title>
        <authorList>
            <person name="Yamashiro T."/>
            <person name="Shiraishi A."/>
            <person name="Satake H."/>
            <person name="Nakayama K."/>
        </authorList>
    </citation>
    <scope>NUCLEOTIDE SEQUENCE</scope>
</reference>
<accession>A0A699I8X2</accession>
<evidence type="ECO:0000313" key="4">
    <source>
        <dbReference type="EMBL" id="GEZ28643.1"/>
    </source>
</evidence>
<dbReference type="Pfam" id="PF07727">
    <property type="entry name" value="RVT_2"/>
    <property type="match status" value="1"/>
</dbReference>
<dbReference type="InterPro" id="IPR057670">
    <property type="entry name" value="SH3_retrovirus"/>
</dbReference>
<evidence type="ECO:0000259" key="2">
    <source>
        <dbReference type="Pfam" id="PF07727"/>
    </source>
</evidence>
<dbReference type="AlphaFoldDB" id="A0A699I8X2"/>
<comment type="caution">
    <text evidence="4">The sequence shown here is derived from an EMBL/GenBank/DDBJ whole genome shotgun (WGS) entry which is preliminary data.</text>
</comment>
<proteinExistence type="predicted"/>
<feature type="domain" description="Reverse transcriptase Ty1/copia-type" evidence="2">
    <location>
        <begin position="229"/>
        <end position="300"/>
    </location>
</feature>
<feature type="compositionally biased region" description="Polar residues" evidence="1">
    <location>
        <begin position="101"/>
        <end position="113"/>
    </location>
</feature>
<dbReference type="PANTHER" id="PTHR11439">
    <property type="entry name" value="GAG-POL-RELATED RETROTRANSPOSON"/>
    <property type="match status" value="1"/>
</dbReference>
<evidence type="ECO:0000259" key="3">
    <source>
        <dbReference type="Pfam" id="PF25597"/>
    </source>
</evidence>
<dbReference type="PANTHER" id="PTHR11439:SF483">
    <property type="entry name" value="PEPTIDE SYNTHASE GLIP-LIKE, PUTATIVE (AFU_ORTHOLOGUE AFUA_3G12920)-RELATED"/>
    <property type="match status" value="1"/>
</dbReference>
<feature type="domain" description="Retroviral polymerase SH3-like" evidence="3">
    <location>
        <begin position="21"/>
        <end position="74"/>
    </location>
</feature>
<protein>
    <submittedName>
        <fullName evidence="4">Uncharacterized protein</fullName>
    </submittedName>
</protein>